<dbReference type="InterPro" id="IPR017896">
    <property type="entry name" value="4Fe4S_Fe-S-bd"/>
</dbReference>
<organism evidence="3 4">
    <name type="scientific">Pseudophaeobacter arcticus</name>
    <dbReference type="NCBI Taxonomy" id="385492"/>
    <lineage>
        <taxon>Bacteria</taxon>
        <taxon>Pseudomonadati</taxon>
        <taxon>Pseudomonadota</taxon>
        <taxon>Alphaproteobacteria</taxon>
        <taxon>Rhodobacterales</taxon>
        <taxon>Paracoccaceae</taxon>
        <taxon>Pseudophaeobacter</taxon>
    </lineage>
</organism>
<evidence type="ECO:0000259" key="2">
    <source>
        <dbReference type="PROSITE" id="PS51379"/>
    </source>
</evidence>
<feature type="domain" description="4Fe-4S ferredoxin-type" evidence="2">
    <location>
        <begin position="644"/>
        <end position="675"/>
    </location>
</feature>
<dbReference type="Pfam" id="PF01558">
    <property type="entry name" value="POR"/>
    <property type="match status" value="1"/>
</dbReference>
<accession>A0ABQ0AQX7</accession>
<comment type="caution">
    <text evidence="3">The sequence shown here is derived from an EMBL/GenBank/DDBJ whole genome shotgun (WGS) entry which is preliminary data.</text>
</comment>
<dbReference type="Proteomes" id="UP001441944">
    <property type="component" value="Unassembled WGS sequence"/>
</dbReference>
<dbReference type="InterPro" id="IPR051457">
    <property type="entry name" value="2-oxoacid:Fd_oxidoreductase"/>
</dbReference>
<dbReference type="InterPro" id="IPR002880">
    <property type="entry name" value="Pyrv_Fd/Flavodoxin_OxRdtase_N"/>
</dbReference>
<dbReference type="Gene3D" id="3.40.50.970">
    <property type="match status" value="2"/>
</dbReference>
<dbReference type="InterPro" id="IPR019752">
    <property type="entry name" value="Pyrv/ketoisovalerate_OxRed_cat"/>
</dbReference>
<dbReference type="InterPro" id="IPR011766">
    <property type="entry name" value="TPP_enzyme_TPP-bd"/>
</dbReference>
<name>A0ABQ0AQX7_9RHOB</name>
<dbReference type="CDD" id="cd07034">
    <property type="entry name" value="TPP_PYR_PFOR_IOR-alpha_like"/>
    <property type="match status" value="1"/>
</dbReference>
<dbReference type="Pfam" id="PF02775">
    <property type="entry name" value="TPP_enzyme_C"/>
    <property type="match status" value="1"/>
</dbReference>
<dbReference type="Pfam" id="PF20169">
    <property type="entry name" value="DUF6537"/>
    <property type="match status" value="1"/>
</dbReference>
<dbReference type="PANTHER" id="PTHR48084:SF3">
    <property type="entry name" value="SUBUNIT OF PYRUVATE:FLAVODOXIN OXIDOREDUCTASE"/>
    <property type="match status" value="1"/>
</dbReference>
<dbReference type="InterPro" id="IPR002869">
    <property type="entry name" value="Pyrv_flavodox_OxRed_cen"/>
</dbReference>
<dbReference type="InterPro" id="IPR046667">
    <property type="entry name" value="DUF6537"/>
</dbReference>
<keyword evidence="1" id="KW-0560">Oxidoreductase</keyword>
<dbReference type="InterPro" id="IPR029061">
    <property type="entry name" value="THDP-binding"/>
</dbReference>
<dbReference type="EMBL" id="BAABWU010000020">
    <property type="protein sequence ID" value="GAA6198275.1"/>
    <property type="molecule type" value="Genomic_DNA"/>
</dbReference>
<sequence>MTYYWVKHCKLVFGWEDRMSTQKISLNDKYDLSKSPVMLNGTQALVRLMMMQKARDTAAGLNTAGLVTGYRGSPLGAVDMQMERAQKQLTESDVTFQYGLNEDLAVTALWGAQQAEIRDEGKYDGVFGLWYGKGPGVDRSGDAFRHANMAGTSKNGGVLVAMGDDHTGESSTVLHQSEWSLLDCYLPIVSPAGVQEILDYGIYGYELSRFSGLWVGLKTMKDTIEVTSVVDGDPDRVQLVRPDFEMPEGGLNIRLADDRFQQEDRIIDHKRFAAEAFSHANKMDKRVWGKPGAKIGFVAAGKNWLDLVHALSLLNIDEPMAERLGITTYKVGQTWPMDVRGFNAWAEGLDLIVVVEEKRKLIEVQIKEAIFDDRRGRRVYGWYKGGVGTPNREELFPTKYALDPIMIAEKLGGILIEEGRDTEAVKAGLAALEDAKRADNAEEIAARLPYFCSGCPHNSSTKLPEGSRAYAGIGCHFMVQWMDRETTGFTHMGAEGANWIGEAPFSNRKHVFQNLGDGTYNHSGVQAIRAALAEGTNITYKILFNDAVAMTGGQQAEGGLTAHQIAHELKAMGMKTIAVVYDDKEDVDAKLFPVGMRMYERAELMTVQKEFAEVEGVSGIIYIQTCAAEKRRRRKRGLFPDPDQRVFINPDVCEGCGDCGVQSNCVSIVPKETELGRKRAIDQSSCNKDFSCVNGFCPSFLTVEGAKIRKEATADVQLPDLPEPKLPEIDGTHNVVITGVGGTGVVTIGAVLAQAAQIDGLGAGMMEMAGLAQKGGAVHIHCRLAKRPEDISAIRVATGEAHALIGGDLVVSAGAKTIGLMKTGQTGGVVNSHEIITGDFTRDTNFQLPTDRLQVALQARLRDDLSLFDASELARATMGDSIFSNMMVFGAAWQQGLIPVSHAAIVEAITLNGAAVDRNLRAFEIGRWAIVDPAEAVKVSKPANVVQMPKSLEEIIAFRSDQLVAYQGSGLAKRYAKLLDGIADKQLKEAVAKGYHKLLAYKDEYEVARLLLSSHEKLAAEFEGDLKVSYNLAPPIFGGKTVNGRPQKRKFGPGMTRWLRLLAKMKPLRNTPLDVFGYTAERKMERALIKQYERDMKQWLPKADASTLEPLIALAELPLQIRGFGPVKLESEAKAAKRREELLIALQQAGDPVKDAAE</sequence>
<dbReference type="PANTHER" id="PTHR48084">
    <property type="entry name" value="2-OXOGLUTARATE OXIDOREDUCTASE SUBUNIT KORB-RELATED"/>
    <property type="match status" value="1"/>
</dbReference>
<proteinExistence type="predicted"/>
<reference evidence="3 4" key="1">
    <citation type="submission" date="2024-04" db="EMBL/GenBank/DDBJ databases">
        <title>Draft genome sequence of Pseudophaeobacter arcticus NBRC 116598.</title>
        <authorList>
            <person name="Miyakawa T."/>
            <person name="Kusuya Y."/>
            <person name="Miura T."/>
        </authorList>
    </citation>
    <scope>NUCLEOTIDE SEQUENCE [LARGE SCALE GENOMIC DNA]</scope>
    <source>
        <strain evidence="3 4">SU-CL00105</strain>
    </source>
</reference>
<dbReference type="PROSITE" id="PS51379">
    <property type="entry name" value="4FE4S_FER_2"/>
    <property type="match status" value="1"/>
</dbReference>
<gene>
    <name evidence="3" type="ORF">NBRC116598_37200</name>
</gene>
<dbReference type="SUPFAM" id="SSF53323">
    <property type="entry name" value="Pyruvate-ferredoxin oxidoreductase, PFOR, domain III"/>
    <property type="match status" value="1"/>
</dbReference>
<dbReference type="Gene3D" id="3.40.920.10">
    <property type="entry name" value="Pyruvate-ferredoxin oxidoreductase, PFOR, domain III"/>
    <property type="match status" value="1"/>
</dbReference>
<evidence type="ECO:0000256" key="1">
    <source>
        <dbReference type="ARBA" id="ARBA00023002"/>
    </source>
</evidence>
<evidence type="ECO:0000313" key="3">
    <source>
        <dbReference type="EMBL" id="GAA6198275.1"/>
    </source>
</evidence>
<evidence type="ECO:0000313" key="4">
    <source>
        <dbReference type="Proteomes" id="UP001441944"/>
    </source>
</evidence>
<dbReference type="SUPFAM" id="SSF52518">
    <property type="entry name" value="Thiamin diphosphate-binding fold (THDP-binding)"/>
    <property type="match status" value="2"/>
</dbReference>
<keyword evidence="4" id="KW-1185">Reference proteome</keyword>
<dbReference type="NCBIfam" id="NF009588">
    <property type="entry name" value="PRK13029.1"/>
    <property type="match status" value="1"/>
</dbReference>
<dbReference type="NCBIfam" id="NF009589">
    <property type="entry name" value="PRK13030.1"/>
    <property type="match status" value="1"/>
</dbReference>
<protein>
    <submittedName>
        <fullName evidence="3">Indolepyruvate ferredoxin oxidoreductase family protein</fullName>
    </submittedName>
</protein>